<keyword evidence="4" id="KW-0539">Nucleus</keyword>
<dbReference type="GO" id="GO:0003700">
    <property type="term" value="F:DNA-binding transcription factor activity"/>
    <property type="evidence" value="ECO:0007669"/>
    <property type="project" value="TreeGrafter"/>
</dbReference>
<dbReference type="OrthoDB" id="1928604at2759"/>
<evidence type="ECO:0000256" key="1">
    <source>
        <dbReference type="ARBA" id="ARBA00004123"/>
    </source>
</evidence>
<keyword evidence="2" id="KW-0805">Transcription regulation</keyword>
<dbReference type="AlphaFoldDB" id="A0A7J7N3K6"/>
<evidence type="ECO:0000256" key="3">
    <source>
        <dbReference type="ARBA" id="ARBA00023163"/>
    </source>
</evidence>
<dbReference type="Proteomes" id="UP000541444">
    <property type="component" value="Unassembled WGS sequence"/>
</dbReference>
<gene>
    <name evidence="7" type="ORF">GIB67_009491</name>
</gene>
<dbReference type="Pfam" id="PF00010">
    <property type="entry name" value="HLH"/>
    <property type="match status" value="1"/>
</dbReference>
<feature type="region of interest" description="Disordered" evidence="5">
    <location>
        <begin position="92"/>
        <end position="162"/>
    </location>
</feature>
<dbReference type="SMART" id="SM00353">
    <property type="entry name" value="HLH"/>
    <property type="match status" value="1"/>
</dbReference>
<dbReference type="PROSITE" id="PS50888">
    <property type="entry name" value="BHLH"/>
    <property type="match status" value="1"/>
</dbReference>
<evidence type="ECO:0000256" key="2">
    <source>
        <dbReference type="ARBA" id="ARBA00023015"/>
    </source>
</evidence>
<feature type="domain" description="BHLH" evidence="6">
    <location>
        <begin position="170"/>
        <end position="220"/>
    </location>
</feature>
<feature type="compositionally biased region" description="Basic and acidic residues" evidence="5">
    <location>
        <begin position="94"/>
        <end position="109"/>
    </location>
</feature>
<dbReference type="SUPFAM" id="SSF47459">
    <property type="entry name" value="HLH, helix-loop-helix DNA-binding domain"/>
    <property type="match status" value="1"/>
</dbReference>
<dbReference type="Gene3D" id="4.10.280.10">
    <property type="entry name" value="Helix-loop-helix DNA-binding domain"/>
    <property type="match status" value="1"/>
</dbReference>
<sequence length="308" mass="35394">MAGFPYQDPTFLLSSIFLPNTSVKMSNLFEEGEMSTSSFPYYPSETLQEFPVVTIHENYNTTMPLPSDHEPTVTETNKTDCLMAVEVEVGNQVFDKETPSEKKRKERDGSCLSSAQSQPVKEAKAKKTKKCSKKMKETEDKQRNTERKKQKEVSQEPPSGYIHVRARRGEATDSHSLAERVRREKISGRMKLLQGLVPGCDKVFGKAHMLDEIINYVQSLQYQVEFLSMKLTSVHPMLSQFGADFNTSRLNQRSQIPWHRHYHLCNYLALPNPQFWATLQQPSTQEVIILFRIMKISYGIWMSRDKGS</sequence>
<dbReference type="FunFam" id="4.10.280.10:FF:000002">
    <property type="entry name" value="Basic helix-loop-helix transcription factor"/>
    <property type="match status" value="1"/>
</dbReference>
<dbReference type="GO" id="GO:0005634">
    <property type="term" value="C:nucleus"/>
    <property type="evidence" value="ECO:0007669"/>
    <property type="project" value="UniProtKB-SubCell"/>
</dbReference>
<evidence type="ECO:0000256" key="4">
    <source>
        <dbReference type="ARBA" id="ARBA00023242"/>
    </source>
</evidence>
<evidence type="ECO:0000313" key="7">
    <source>
        <dbReference type="EMBL" id="KAF6161612.1"/>
    </source>
</evidence>
<organism evidence="7 8">
    <name type="scientific">Kingdonia uniflora</name>
    <dbReference type="NCBI Taxonomy" id="39325"/>
    <lineage>
        <taxon>Eukaryota</taxon>
        <taxon>Viridiplantae</taxon>
        <taxon>Streptophyta</taxon>
        <taxon>Embryophyta</taxon>
        <taxon>Tracheophyta</taxon>
        <taxon>Spermatophyta</taxon>
        <taxon>Magnoliopsida</taxon>
        <taxon>Ranunculales</taxon>
        <taxon>Circaeasteraceae</taxon>
        <taxon>Kingdonia</taxon>
    </lineage>
</organism>
<dbReference type="PANTHER" id="PTHR12565:SF431">
    <property type="entry name" value="TRANSCRIPTION FACTOR BHLH137"/>
    <property type="match status" value="1"/>
</dbReference>
<dbReference type="EMBL" id="JACGCM010001129">
    <property type="protein sequence ID" value="KAF6161612.1"/>
    <property type="molecule type" value="Genomic_DNA"/>
</dbReference>
<comment type="subcellular location">
    <subcellularLocation>
        <location evidence="1">Nucleus</location>
    </subcellularLocation>
</comment>
<reference evidence="7 8" key="1">
    <citation type="journal article" date="2020" name="IScience">
        <title>Genome Sequencing of the Endangered Kingdonia uniflora (Circaeasteraceae, Ranunculales) Reveals Potential Mechanisms of Evolutionary Specialization.</title>
        <authorList>
            <person name="Sun Y."/>
            <person name="Deng T."/>
            <person name="Zhang A."/>
            <person name="Moore M.J."/>
            <person name="Landis J.B."/>
            <person name="Lin N."/>
            <person name="Zhang H."/>
            <person name="Zhang X."/>
            <person name="Huang J."/>
            <person name="Zhang X."/>
            <person name="Sun H."/>
            <person name="Wang H."/>
        </authorList>
    </citation>
    <scope>NUCLEOTIDE SEQUENCE [LARGE SCALE GENOMIC DNA]</scope>
    <source>
        <strain evidence="7">TB1705</strain>
        <tissue evidence="7">Leaf</tissue>
    </source>
</reference>
<dbReference type="GO" id="GO:0046983">
    <property type="term" value="F:protein dimerization activity"/>
    <property type="evidence" value="ECO:0007669"/>
    <property type="project" value="InterPro"/>
</dbReference>
<accession>A0A7J7N3K6</accession>
<evidence type="ECO:0000259" key="6">
    <source>
        <dbReference type="PROSITE" id="PS50888"/>
    </source>
</evidence>
<dbReference type="CDD" id="cd18919">
    <property type="entry name" value="bHLH_AtBPE_like"/>
    <property type="match status" value="1"/>
</dbReference>
<feature type="compositionally biased region" description="Basic residues" evidence="5">
    <location>
        <begin position="124"/>
        <end position="133"/>
    </location>
</feature>
<keyword evidence="3" id="KW-0804">Transcription</keyword>
<dbReference type="InterPro" id="IPR036638">
    <property type="entry name" value="HLH_DNA-bd_sf"/>
</dbReference>
<evidence type="ECO:0000256" key="5">
    <source>
        <dbReference type="SAM" id="MobiDB-lite"/>
    </source>
</evidence>
<name>A0A7J7N3K6_9MAGN</name>
<comment type="caution">
    <text evidence="7">The sequence shown here is derived from an EMBL/GenBank/DDBJ whole genome shotgun (WGS) entry which is preliminary data.</text>
</comment>
<dbReference type="InterPro" id="IPR024097">
    <property type="entry name" value="bHLH_ZIP_TF"/>
</dbReference>
<evidence type="ECO:0000313" key="8">
    <source>
        <dbReference type="Proteomes" id="UP000541444"/>
    </source>
</evidence>
<protein>
    <recommendedName>
        <fullName evidence="6">BHLH domain-containing protein</fullName>
    </recommendedName>
</protein>
<keyword evidence="8" id="KW-1185">Reference proteome</keyword>
<dbReference type="PANTHER" id="PTHR12565">
    <property type="entry name" value="STEROL REGULATORY ELEMENT-BINDING PROTEIN"/>
    <property type="match status" value="1"/>
</dbReference>
<dbReference type="InterPro" id="IPR011598">
    <property type="entry name" value="bHLH_dom"/>
</dbReference>
<feature type="compositionally biased region" description="Basic and acidic residues" evidence="5">
    <location>
        <begin position="134"/>
        <end position="154"/>
    </location>
</feature>
<proteinExistence type="predicted"/>